<gene>
    <name evidence="14" type="ORF">SAMN05660841_02251</name>
</gene>
<keyword evidence="15" id="KW-1185">Reference proteome</keyword>
<dbReference type="Proteomes" id="UP000190150">
    <property type="component" value="Unassembled WGS sequence"/>
</dbReference>
<dbReference type="GO" id="GO:0141153">
    <property type="term" value="F:glycerol-3-phosphate dehydrogenase (NADP+) activity"/>
    <property type="evidence" value="ECO:0007669"/>
    <property type="project" value="RHEA"/>
</dbReference>
<dbReference type="GO" id="GO:0046168">
    <property type="term" value="P:glycerol-3-phosphate catabolic process"/>
    <property type="evidence" value="ECO:0007669"/>
    <property type="project" value="InterPro"/>
</dbReference>
<dbReference type="Gene3D" id="3.40.50.720">
    <property type="entry name" value="NAD(P)-binding Rossmann-like Domain"/>
    <property type="match status" value="1"/>
</dbReference>
<dbReference type="RefSeq" id="WP_394333405.1">
    <property type="nucleotide sequence ID" value="NZ_FUZF01000009.1"/>
</dbReference>
<evidence type="ECO:0000256" key="1">
    <source>
        <dbReference type="ARBA" id="ARBA00011009"/>
    </source>
</evidence>
<dbReference type="GO" id="GO:0005829">
    <property type="term" value="C:cytosol"/>
    <property type="evidence" value="ECO:0007669"/>
    <property type="project" value="TreeGrafter"/>
</dbReference>
<dbReference type="PANTHER" id="PTHR11728:SF1">
    <property type="entry name" value="GLYCEROL-3-PHOSPHATE DEHYDROGENASE [NAD(+)] 2, CHLOROPLASTIC"/>
    <property type="match status" value="1"/>
</dbReference>
<dbReference type="SUPFAM" id="SSF48179">
    <property type="entry name" value="6-phosphogluconate dehydrogenase C-terminal domain-like"/>
    <property type="match status" value="1"/>
</dbReference>
<feature type="domain" description="Glycerol-3-phosphate dehydrogenase NAD-dependent C-terminal" evidence="13">
    <location>
        <begin position="188"/>
        <end position="326"/>
    </location>
</feature>
<keyword evidence="6" id="KW-1208">Phospholipid metabolism</keyword>
<evidence type="ECO:0000256" key="9">
    <source>
        <dbReference type="PIRSR" id="PIRSR000114-3"/>
    </source>
</evidence>
<evidence type="ECO:0000256" key="2">
    <source>
        <dbReference type="ARBA" id="ARBA00022516"/>
    </source>
</evidence>
<feature type="binding site" evidence="9">
    <location>
        <position position="263"/>
    </location>
    <ligand>
        <name>NAD(+)</name>
        <dbReference type="ChEBI" id="CHEBI:57540"/>
    </ligand>
</feature>
<evidence type="ECO:0000313" key="15">
    <source>
        <dbReference type="Proteomes" id="UP000190150"/>
    </source>
</evidence>
<comment type="catalytic activity">
    <reaction evidence="11">
        <text>sn-glycerol 3-phosphate + NADP(+) = dihydroxyacetone phosphate + NADPH + H(+)</text>
        <dbReference type="Rhea" id="RHEA:11096"/>
        <dbReference type="ChEBI" id="CHEBI:15378"/>
        <dbReference type="ChEBI" id="CHEBI:57597"/>
        <dbReference type="ChEBI" id="CHEBI:57642"/>
        <dbReference type="ChEBI" id="CHEBI:57783"/>
        <dbReference type="ChEBI" id="CHEBI:58349"/>
        <dbReference type="EC" id="1.1.1.94"/>
    </reaction>
</comment>
<name>A0A1T5DZ59_9SPHI</name>
<keyword evidence="4" id="KW-0443">Lipid metabolism</keyword>
<proteinExistence type="inferred from homology"/>
<dbReference type="EC" id="1.1.1.94" evidence="11"/>
<sequence length="336" mass="37226">MMDSSNLKIGIIGSGSWATAMIKMLTDNILAKEVFWWVRKPEDVTFIRQYKHNPSYLSAVEVKVKKSNISSDVKWIVQQCDIVVVNTPATYLKAALHGLTASDFEGKTIVSAIKGIIPDENQIVGEYLRARYDIPLDQIVAIGGPCHAEEVAQEKLSYLTFACSEEKQAALVAGFYASRYINTITSNDIIGIEYGAVLKNIYALAGGICHGLGYGDNFQAVLISNAIREMAYFVKSLDPQYRDINASAYLGDLLVTAYSQFSRNRTFGNMIGKGYTVQSAQLEMNMVAEGYYASACIQSIIQRFELKMPICNMVFQVLYNHQSASSEVAKLAKDFT</sequence>
<dbReference type="InterPro" id="IPR036291">
    <property type="entry name" value="NAD(P)-bd_dom_sf"/>
</dbReference>
<keyword evidence="9 10" id="KW-0520">NAD</keyword>
<dbReference type="GO" id="GO:0008654">
    <property type="term" value="P:phospholipid biosynthetic process"/>
    <property type="evidence" value="ECO:0007669"/>
    <property type="project" value="UniProtKB-KW"/>
</dbReference>
<accession>A0A1T5DZ59</accession>
<dbReference type="PRINTS" id="PR00077">
    <property type="entry name" value="GPDHDRGNASE"/>
</dbReference>
<evidence type="ECO:0000256" key="6">
    <source>
        <dbReference type="ARBA" id="ARBA00023264"/>
    </source>
</evidence>
<dbReference type="GO" id="GO:0005975">
    <property type="term" value="P:carbohydrate metabolic process"/>
    <property type="evidence" value="ECO:0007669"/>
    <property type="project" value="InterPro"/>
</dbReference>
<dbReference type="EMBL" id="FUZF01000009">
    <property type="protein sequence ID" value="SKB76859.1"/>
    <property type="molecule type" value="Genomic_DNA"/>
</dbReference>
<dbReference type="GO" id="GO:0051287">
    <property type="term" value="F:NAD binding"/>
    <property type="evidence" value="ECO:0007669"/>
    <property type="project" value="InterPro"/>
</dbReference>
<dbReference type="InterPro" id="IPR011128">
    <property type="entry name" value="G3P_DH_NAD-dep_N"/>
</dbReference>
<dbReference type="Pfam" id="PF07479">
    <property type="entry name" value="NAD_Gly3P_dh_C"/>
    <property type="match status" value="1"/>
</dbReference>
<feature type="binding site" evidence="8">
    <location>
        <position position="114"/>
    </location>
    <ligand>
        <name>substrate</name>
    </ligand>
</feature>
<feature type="binding site" evidence="9">
    <location>
        <position position="148"/>
    </location>
    <ligand>
        <name>NAD(+)</name>
        <dbReference type="ChEBI" id="CHEBI:57540"/>
    </ligand>
</feature>
<feature type="binding site" evidence="8">
    <location>
        <begin position="263"/>
        <end position="264"/>
    </location>
    <ligand>
        <name>substrate</name>
    </ligand>
</feature>
<dbReference type="InterPro" id="IPR008927">
    <property type="entry name" value="6-PGluconate_DH-like_C_sf"/>
</dbReference>
<comment type="similarity">
    <text evidence="1 10">Belongs to the NAD-dependent glycerol-3-phosphate dehydrogenase family.</text>
</comment>
<evidence type="ECO:0000256" key="8">
    <source>
        <dbReference type="PIRSR" id="PIRSR000114-2"/>
    </source>
</evidence>
<evidence type="ECO:0000313" key="14">
    <source>
        <dbReference type="EMBL" id="SKB76859.1"/>
    </source>
</evidence>
<keyword evidence="5" id="KW-0594">Phospholipid biosynthesis</keyword>
<dbReference type="InterPro" id="IPR013328">
    <property type="entry name" value="6PGD_dom2"/>
</dbReference>
<organism evidence="14 15">
    <name type="scientific">Sphingobacterium nematocida</name>
    <dbReference type="NCBI Taxonomy" id="1513896"/>
    <lineage>
        <taxon>Bacteria</taxon>
        <taxon>Pseudomonadati</taxon>
        <taxon>Bacteroidota</taxon>
        <taxon>Sphingobacteriia</taxon>
        <taxon>Sphingobacteriales</taxon>
        <taxon>Sphingobacteriaceae</taxon>
        <taxon>Sphingobacterium</taxon>
    </lineage>
</organism>
<reference evidence="15" key="1">
    <citation type="submission" date="2017-02" db="EMBL/GenBank/DDBJ databases">
        <authorList>
            <person name="Varghese N."/>
            <person name="Submissions S."/>
        </authorList>
    </citation>
    <scope>NUCLEOTIDE SEQUENCE [LARGE SCALE GENOMIC DNA]</scope>
    <source>
        <strain evidence="15">DSM 24091</strain>
    </source>
</reference>
<dbReference type="InterPro" id="IPR006168">
    <property type="entry name" value="G3P_DH_NAD-dep"/>
</dbReference>
<keyword evidence="2" id="KW-0444">Lipid biosynthesis</keyword>
<dbReference type="InterPro" id="IPR006109">
    <property type="entry name" value="G3P_DH_NAD-dep_C"/>
</dbReference>
<dbReference type="SUPFAM" id="SSF51735">
    <property type="entry name" value="NAD(P)-binding Rossmann-fold domains"/>
    <property type="match status" value="1"/>
</dbReference>
<feature type="domain" description="Glycerol-3-phosphate dehydrogenase NAD-dependent N-terminal" evidence="12">
    <location>
        <begin position="8"/>
        <end position="168"/>
    </location>
</feature>
<dbReference type="STRING" id="1513896.SAMN05660841_02251"/>
<dbReference type="Pfam" id="PF01210">
    <property type="entry name" value="NAD_Gly3P_dh_N"/>
    <property type="match status" value="1"/>
</dbReference>
<protein>
    <recommendedName>
        <fullName evidence="11">Glycerol-3-phosphate dehydrogenase</fullName>
        <ecNumber evidence="11">1.1.1.94</ecNumber>
    </recommendedName>
</protein>
<dbReference type="Gene3D" id="1.10.1040.10">
    <property type="entry name" value="N-(1-d-carboxylethyl)-l-norvaline Dehydrogenase, domain 2"/>
    <property type="match status" value="1"/>
</dbReference>
<evidence type="ECO:0000259" key="13">
    <source>
        <dbReference type="Pfam" id="PF07479"/>
    </source>
</evidence>
<dbReference type="PROSITE" id="PS00957">
    <property type="entry name" value="NAD_G3PDH"/>
    <property type="match status" value="1"/>
</dbReference>
<dbReference type="PANTHER" id="PTHR11728">
    <property type="entry name" value="GLYCEROL-3-PHOSPHATE DEHYDROGENASE"/>
    <property type="match status" value="1"/>
</dbReference>
<dbReference type="PIRSF" id="PIRSF000114">
    <property type="entry name" value="Glycerol-3-P_dh"/>
    <property type="match status" value="1"/>
</dbReference>
<evidence type="ECO:0000256" key="7">
    <source>
        <dbReference type="PIRSR" id="PIRSR000114-1"/>
    </source>
</evidence>
<evidence type="ECO:0000256" key="10">
    <source>
        <dbReference type="RuleBase" id="RU000437"/>
    </source>
</evidence>
<feature type="active site" description="Proton acceptor" evidence="7">
    <location>
        <position position="199"/>
    </location>
</feature>
<evidence type="ECO:0000256" key="5">
    <source>
        <dbReference type="ARBA" id="ARBA00023209"/>
    </source>
</evidence>
<evidence type="ECO:0000256" key="3">
    <source>
        <dbReference type="ARBA" id="ARBA00023002"/>
    </source>
</evidence>
<evidence type="ECO:0000259" key="12">
    <source>
        <dbReference type="Pfam" id="PF01210"/>
    </source>
</evidence>
<keyword evidence="3 10" id="KW-0560">Oxidoreductase</keyword>
<evidence type="ECO:0000256" key="4">
    <source>
        <dbReference type="ARBA" id="ARBA00023098"/>
    </source>
</evidence>
<dbReference type="AlphaFoldDB" id="A0A1T5DZ59"/>
<evidence type="ECO:0000256" key="11">
    <source>
        <dbReference type="RuleBase" id="RU000439"/>
    </source>
</evidence>